<feature type="transmembrane region" description="Helical" evidence="2">
    <location>
        <begin position="64"/>
        <end position="85"/>
    </location>
</feature>
<feature type="transmembrane region" description="Helical" evidence="2">
    <location>
        <begin position="294"/>
        <end position="314"/>
    </location>
</feature>
<accession>A0AAF0YQQ0</accession>
<evidence type="ECO:0000313" key="3">
    <source>
        <dbReference type="EMBL" id="WOT01604.1"/>
    </source>
</evidence>
<feature type="compositionally biased region" description="Polar residues" evidence="1">
    <location>
        <begin position="759"/>
        <end position="770"/>
    </location>
</feature>
<dbReference type="AlphaFoldDB" id="A0AAF0YQQ0"/>
<protein>
    <submittedName>
        <fullName evidence="3">DUF6541 family protein</fullName>
    </submittedName>
</protein>
<feature type="region of interest" description="Disordered" evidence="1">
    <location>
        <begin position="744"/>
        <end position="798"/>
    </location>
</feature>
<feature type="transmembrane region" description="Helical" evidence="2">
    <location>
        <begin position="334"/>
        <end position="353"/>
    </location>
</feature>
<gene>
    <name evidence="3" type="ORF">CYJ47_10060</name>
</gene>
<feature type="transmembrane region" description="Helical" evidence="2">
    <location>
        <begin position="38"/>
        <end position="58"/>
    </location>
</feature>
<dbReference type="EMBL" id="CP136958">
    <property type="protein sequence ID" value="WOT01604.1"/>
    <property type="molecule type" value="Genomic_DNA"/>
</dbReference>
<organism evidence="3 4">
    <name type="scientific">Corynebacterium pyruviciproducens</name>
    <dbReference type="NCBI Taxonomy" id="598660"/>
    <lineage>
        <taxon>Bacteria</taxon>
        <taxon>Bacillati</taxon>
        <taxon>Actinomycetota</taxon>
        <taxon>Actinomycetes</taxon>
        <taxon>Mycobacteriales</taxon>
        <taxon>Corynebacteriaceae</taxon>
        <taxon>Corynebacterium</taxon>
    </lineage>
</organism>
<feature type="transmembrane region" description="Helical" evidence="2">
    <location>
        <begin position="231"/>
        <end position="255"/>
    </location>
</feature>
<reference evidence="3" key="2">
    <citation type="submission" date="2023-10" db="EMBL/GenBank/DDBJ databases">
        <authorList>
            <person name="Choi B."/>
        </authorList>
    </citation>
    <scope>NUCLEOTIDE SEQUENCE</scope>
    <source>
        <strain evidence="3">UMB0763</strain>
    </source>
</reference>
<evidence type="ECO:0000256" key="1">
    <source>
        <dbReference type="SAM" id="MobiDB-lite"/>
    </source>
</evidence>
<keyword evidence="2" id="KW-1133">Transmembrane helix</keyword>
<reference evidence="3" key="1">
    <citation type="submission" date="2017-12" db="EMBL/GenBank/DDBJ databases">
        <authorList>
            <person name="Thomas-White K."/>
            <person name="Wolfe A.J."/>
        </authorList>
    </citation>
    <scope>NUCLEOTIDE SEQUENCE</scope>
    <source>
        <strain evidence="3">UMB0763</strain>
    </source>
</reference>
<keyword evidence="2" id="KW-0812">Transmembrane</keyword>
<dbReference type="RefSeq" id="WP_101677744.1">
    <property type="nucleotide sequence ID" value="NZ_CP136958.1"/>
</dbReference>
<dbReference type="Proteomes" id="UP000234560">
    <property type="component" value="Chromosome"/>
</dbReference>
<dbReference type="Pfam" id="PF20176">
    <property type="entry name" value="DUF6541"/>
    <property type="match status" value="1"/>
</dbReference>
<feature type="transmembrane region" description="Helical" evidence="2">
    <location>
        <begin position="458"/>
        <end position="477"/>
    </location>
</feature>
<feature type="transmembrane region" description="Helical" evidence="2">
    <location>
        <begin position="430"/>
        <end position="451"/>
    </location>
</feature>
<sequence>MWDYVVETALIAIAVCVIPGLLIGWISGLRTPTSAMCSVPVSVGMYGIASAIFYPLGISYTATSVAWFSVIIGVLAALWRGAFYFGRRHRAAKYSLVPSSKHVGQPPAIPASSTARRASDYVRLNPAWRPGSISDQRWLLPAAGVVAGAYFLISRTLTTIERTWGGIENIYQGWDVHWHASVIRFIGETGIASPTQMGLLQNTETGAPMYYPSAWHATGFLIGHFAELSPIAALNVTSAVLPGLLFPMSAAALAWRLVGTRGVTAQLAAGLSAVIVGAVPVLFWIGYYVGAWPYLAALAMIGVVVSAFMSVPAVPKRAFATALAFAGLVQTHPAPATHVVIFLLLWWATKLVWKPSHTPRSWKQGVGFRLRDVGMLAATGIAGALILLPQIVAGSSQTDSVVAFDDSDKFAESHAWDIAFNLATRHTDEIGFNAEPLVWVGVAGMVILLIWRCNIWGIASYLFSLTVTVSAMHPFTGAWGDFFTFVGGLHYNGAHRLIMPVALLLVAYAGSAIAVVVRLVCLGPVRKLSVLSVVLSTIVGLVAGAALWVGVDNRTDGKVAWPIAASRDQRMVNKFDLKAWRWLAQQPGAYEHHIMSDLADGSGWMYAYNNLPAVFKHYTWPYAMATSDTAMLYFHPNLLGVGNFGDPALRNTVDEAAKNLDVNYLITSPFNFWDFQKTLPEWIPGLDNAPGVTQVYKDHNVAIYAVNEQFTDEELTKMRESGDSPEPLLPVLTKAQAGVATSLKDAQDPYYHRPEPTLPDTSQIENTATNVDPAPSPVPGDFTPDGIPDNDPPPEPAS</sequence>
<feature type="transmembrane region" description="Helical" evidence="2">
    <location>
        <begin position="267"/>
        <end position="287"/>
    </location>
</feature>
<feature type="transmembrane region" description="Helical" evidence="2">
    <location>
        <begin position="373"/>
        <end position="392"/>
    </location>
</feature>
<feature type="compositionally biased region" description="Basic and acidic residues" evidence="1">
    <location>
        <begin position="745"/>
        <end position="755"/>
    </location>
</feature>
<dbReference type="KEGG" id="cpyr:CYJ47_10060"/>
<keyword evidence="2" id="KW-0472">Membrane</keyword>
<evidence type="ECO:0000256" key="2">
    <source>
        <dbReference type="SAM" id="Phobius"/>
    </source>
</evidence>
<feature type="transmembrane region" description="Helical" evidence="2">
    <location>
        <begin position="497"/>
        <end position="521"/>
    </location>
</feature>
<feature type="transmembrane region" description="Helical" evidence="2">
    <location>
        <begin position="6"/>
        <end position="26"/>
    </location>
</feature>
<dbReference type="InterPro" id="IPR046671">
    <property type="entry name" value="DUF6541"/>
</dbReference>
<name>A0AAF0YQQ0_9CORY</name>
<feature type="transmembrane region" description="Helical" evidence="2">
    <location>
        <begin position="528"/>
        <end position="549"/>
    </location>
</feature>
<proteinExistence type="predicted"/>
<evidence type="ECO:0000313" key="4">
    <source>
        <dbReference type="Proteomes" id="UP000234560"/>
    </source>
</evidence>